<evidence type="ECO:0008006" key="4">
    <source>
        <dbReference type="Google" id="ProtNLM"/>
    </source>
</evidence>
<dbReference type="AlphaFoldDB" id="A0A0C9V879"/>
<evidence type="ECO:0000313" key="2">
    <source>
        <dbReference type="EMBL" id="KIJ61889.1"/>
    </source>
</evidence>
<proteinExistence type="predicted"/>
<dbReference type="EMBL" id="KN839859">
    <property type="protein sequence ID" value="KIJ61889.1"/>
    <property type="molecule type" value="Genomic_DNA"/>
</dbReference>
<evidence type="ECO:0000256" key="1">
    <source>
        <dbReference type="SAM" id="SignalP"/>
    </source>
</evidence>
<sequence length="147" mass="16164">MCRLVSVITFIHPLLMVAGSAAVAPQPVLLVPRNARRILSFKAAFMVPSSILPPPNVILYRQTPTFFAIPTRRPIEYATPVLGGMATLTLSTDLVYIFKLKSHLLRESNRHLPYILGLLRSPGRTPTWACTSDSSPCSLLACTFLDS</sequence>
<accession>A0A0C9V879</accession>
<keyword evidence="1" id="KW-0732">Signal</keyword>
<dbReference type="Proteomes" id="UP000053820">
    <property type="component" value="Unassembled WGS sequence"/>
</dbReference>
<protein>
    <recommendedName>
        <fullName evidence="4">Secreted protein</fullName>
    </recommendedName>
</protein>
<keyword evidence="3" id="KW-1185">Reference proteome</keyword>
<feature type="signal peptide" evidence="1">
    <location>
        <begin position="1"/>
        <end position="22"/>
    </location>
</feature>
<dbReference type="HOGENOM" id="CLU_1768333_0_0_1"/>
<feature type="chain" id="PRO_5002204535" description="Secreted protein" evidence="1">
    <location>
        <begin position="23"/>
        <end position="147"/>
    </location>
</feature>
<reference evidence="2 3" key="1">
    <citation type="submission" date="2014-04" db="EMBL/GenBank/DDBJ databases">
        <title>Evolutionary Origins and Diversification of the Mycorrhizal Mutualists.</title>
        <authorList>
            <consortium name="DOE Joint Genome Institute"/>
            <consortium name="Mycorrhizal Genomics Consortium"/>
            <person name="Kohler A."/>
            <person name="Kuo A."/>
            <person name="Nagy L.G."/>
            <person name="Floudas D."/>
            <person name="Copeland A."/>
            <person name="Barry K.W."/>
            <person name="Cichocki N."/>
            <person name="Veneault-Fourrey C."/>
            <person name="LaButti K."/>
            <person name="Lindquist E.A."/>
            <person name="Lipzen A."/>
            <person name="Lundell T."/>
            <person name="Morin E."/>
            <person name="Murat C."/>
            <person name="Riley R."/>
            <person name="Ohm R."/>
            <person name="Sun H."/>
            <person name="Tunlid A."/>
            <person name="Henrissat B."/>
            <person name="Grigoriev I.V."/>
            <person name="Hibbett D.S."/>
            <person name="Martin F."/>
        </authorList>
    </citation>
    <scope>NUCLEOTIDE SEQUENCE [LARGE SCALE GENOMIC DNA]</scope>
    <source>
        <strain evidence="2 3">MD-312</strain>
    </source>
</reference>
<organism evidence="2 3">
    <name type="scientific">Hydnomerulius pinastri MD-312</name>
    <dbReference type="NCBI Taxonomy" id="994086"/>
    <lineage>
        <taxon>Eukaryota</taxon>
        <taxon>Fungi</taxon>
        <taxon>Dikarya</taxon>
        <taxon>Basidiomycota</taxon>
        <taxon>Agaricomycotina</taxon>
        <taxon>Agaricomycetes</taxon>
        <taxon>Agaricomycetidae</taxon>
        <taxon>Boletales</taxon>
        <taxon>Boletales incertae sedis</taxon>
        <taxon>Leucogyrophana</taxon>
    </lineage>
</organism>
<gene>
    <name evidence="2" type="ORF">HYDPIDRAFT_115387</name>
</gene>
<evidence type="ECO:0000313" key="3">
    <source>
        <dbReference type="Proteomes" id="UP000053820"/>
    </source>
</evidence>
<name>A0A0C9V879_9AGAM</name>